<dbReference type="Pfam" id="PF09995">
    <property type="entry name" value="MPAB_Lcp_cat"/>
    <property type="match status" value="1"/>
</dbReference>
<evidence type="ECO:0000313" key="3">
    <source>
        <dbReference type="Proteomes" id="UP001516023"/>
    </source>
</evidence>
<dbReference type="AlphaFoldDB" id="A0ABD3PEL7"/>
<evidence type="ECO:0000259" key="1">
    <source>
        <dbReference type="Pfam" id="PF09995"/>
    </source>
</evidence>
<dbReference type="InterPro" id="IPR018713">
    <property type="entry name" value="MPAB/Lcp_cat_dom"/>
</dbReference>
<feature type="domain" description="ER-bound oxygenase mpaB/mpaB'/Rubber oxygenase catalytic" evidence="1">
    <location>
        <begin position="303"/>
        <end position="435"/>
    </location>
</feature>
<sequence length="620" mass="70504">MSTELRRRRRRDLTTSVISSLKRGSIAPAREVDEYDADSFSDHVMVETDENNVWSRFSNPLRFFRFDSLQFASTAWRHAQMLKCTHSNDAQRIKHVNDKKEKEHNCDAPTVQRISHFGSHVNFTPQFHYTKRELEPYRFVGDAELDDLLEYLASNGDCACGAFDDVFAYCANAYKLHNSREDTQYVHNDKLLQYPPPIQFYSHYTAPPPWVNFSQIQRGIDVFLAYLPAAGCALYYRSLVGGFSIPKIVEVLVATRYLVPGSMRRRDVTGDVEGSCHVREETKSNDQQGIENEQRCSEDDRKRTIERLLDTGGFMACCFAPPEDRDSTLPASSLRPGGKGWEAALRVRVLHAKVRRSLLQTATRTMGAWDVETNGIPINQEDMAATLLAFSVNVLLGIEFVAGKPLGVEDQRDYLALWRYLGWLLGVDTSEWERSSNPRKDGEALVPIDPCGPHKSSPGEHEYQAAVVKDPILHSYATLESMILHLLHPTKESRQLVSHLLSFNGRVRFRSKMCRKFLGDPLSDNLDIAQCPSGGMTTYLVYFFLMFLRCYTLLAMTFPRLQRILISWHGSLQRKFLLRWEADHTKRVGVAMGGAKKECSDLKGTCPFSMLMPPVGVHDK</sequence>
<organism evidence="2 3">
    <name type="scientific">Cyclotella cryptica</name>
    <dbReference type="NCBI Taxonomy" id="29204"/>
    <lineage>
        <taxon>Eukaryota</taxon>
        <taxon>Sar</taxon>
        <taxon>Stramenopiles</taxon>
        <taxon>Ochrophyta</taxon>
        <taxon>Bacillariophyta</taxon>
        <taxon>Coscinodiscophyceae</taxon>
        <taxon>Thalassiosirophycidae</taxon>
        <taxon>Stephanodiscales</taxon>
        <taxon>Stephanodiscaceae</taxon>
        <taxon>Cyclotella</taxon>
    </lineage>
</organism>
<gene>
    <name evidence="2" type="ORF">HJC23_006300</name>
</gene>
<keyword evidence="3" id="KW-1185">Reference proteome</keyword>
<protein>
    <recommendedName>
        <fullName evidence="1">ER-bound oxygenase mpaB/mpaB'/Rubber oxygenase catalytic domain-containing protein</fullName>
    </recommendedName>
</protein>
<dbReference type="EMBL" id="JABMIG020000210">
    <property type="protein sequence ID" value="KAL3785731.1"/>
    <property type="molecule type" value="Genomic_DNA"/>
</dbReference>
<name>A0ABD3PEL7_9STRA</name>
<accession>A0ABD3PEL7</accession>
<dbReference type="Proteomes" id="UP001516023">
    <property type="component" value="Unassembled WGS sequence"/>
</dbReference>
<reference evidence="2 3" key="1">
    <citation type="journal article" date="2020" name="G3 (Bethesda)">
        <title>Improved Reference Genome for Cyclotella cryptica CCMP332, a Model for Cell Wall Morphogenesis, Salinity Adaptation, and Lipid Production in Diatoms (Bacillariophyta).</title>
        <authorList>
            <person name="Roberts W.R."/>
            <person name="Downey K.M."/>
            <person name="Ruck E.C."/>
            <person name="Traller J.C."/>
            <person name="Alverson A.J."/>
        </authorList>
    </citation>
    <scope>NUCLEOTIDE SEQUENCE [LARGE SCALE GENOMIC DNA]</scope>
    <source>
        <strain evidence="2 3">CCMP332</strain>
    </source>
</reference>
<dbReference type="PANTHER" id="PTHR37539">
    <property type="entry name" value="SECRETED PROTEIN-RELATED"/>
    <property type="match status" value="1"/>
</dbReference>
<proteinExistence type="predicted"/>
<dbReference type="PANTHER" id="PTHR37539:SF1">
    <property type="entry name" value="ER-BOUND OXYGENASE MPAB_MPAB'_RUBBER OXYGENASE CATALYTIC DOMAIN-CONTAINING PROTEIN"/>
    <property type="match status" value="1"/>
</dbReference>
<dbReference type="InterPro" id="IPR037473">
    <property type="entry name" value="Lcp-like"/>
</dbReference>
<comment type="caution">
    <text evidence="2">The sequence shown here is derived from an EMBL/GenBank/DDBJ whole genome shotgun (WGS) entry which is preliminary data.</text>
</comment>
<evidence type="ECO:0000313" key="2">
    <source>
        <dbReference type="EMBL" id="KAL3785731.1"/>
    </source>
</evidence>